<dbReference type="InterPro" id="IPR007636">
    <property type="entry name" value="Restrct_endonuc_II_XhoI"/>
</dbReference>
<keyword evidence="4" id="KW-0547">Nucleotide-binding</keyword>
<keyword evidence="3" id="KW-0808">Transferase</keyword>
<dbReference type="InterPro" id="IPR011009">
    <property type="entry name" value="Kinase-like_dom_sf"/>
</dbReference>
<evidence type="ECO:0000259" key="7">
    <source>
        <dbReference type="PROSITE" id="PS50011"/>
    </source>
</evidence>
<sequence length="470" mass="52228">MAGSLTAAVRNHWVTSGKSVRSPHHIESVIESAVDALVERGIDRSWIQTGRKASLPASFGLGNTRWDIVIIKDEIPLGGIEFTAQSGTSARMNLPNRIHEATSRALAVRSSDQNGGLQPLLGLFIMWEQGSGTSVQPRLEAALNQFLDDELYDEIAYTTCNSDAELREPVEGMSVQRFIDRFSRRLLARAVGPLEVVTPILEPYREVIEAARGEKKDYSLERVPKQGGQAAVFRGVHKASGIEIAFKRRLSQWSKAGARMGREIEIARILSAHPHVMPVLDFEAQHRWFIMPLADATAEEQFLQLKDPTHLHRMIKSVASALAEAHRHGWRHRDVKPQNILLLHGRWTLADWGTVRRPRGQTTFAGRTGAHIGTPGFAPPELFPGPHAPEFPAGPHDLSVPATDIYSLGRVAAWALTGQWPQANIPLLPTEEPWRTIVEEATQHKIERRPQSIAEFLAIIDREHGKAGRS</sequence>
<evidence type="ECO:0000256" key="1">
    <source>
        <dbReference type="ARBA" id="ARBA00012513"/>
    </source>
</evidence>
<evidence type="ECO:0000256" key="4">
    <source>
        <dbReference type="ARBA" id="ARBA00022741"/>
    </source>
</evidence>
<dbReference type="PANTHER" id="PTHR43289:SF6">
    <property type="entry name" value="SERINE_THREONINE-PROTEIN KINASE NEKL-3"/>
    <property type="match status" value="1"/>
</dbReference>
<evidence type="ECO:0000256" key="2">
    <source>
        <dbReference type="ARBA" id="ARBA00022527"/>
    </source>
</evidence>
<keyword evidence="5" id="KW-0418">Kinase</keyword>
<evidence type="ECO:0000256" key="6">
    <source>
        <dbReference type="ARBA" id="ARBA00022840"/>
    </source>
</evidence>
<dbReference type="InterPro" id="IPR000719">
    <property type="entry name" value="Prot_kinase_dom"/>
</dbReference>
<dbReference type="GO" id="GO:0005524">
    <property type="term" value="F:ATP binding"/>
    <property type="evidence" value="ECO:0007669"/>
    <property type="project" value="UniProtKB-KW"/>
</dbReference>
<keyword evidence="6" id="KW-0067">ATP-binding</keyword>
<dbReference type="GO" id="GO:0009307">
    <property type="term" value="P:DNA restriction-modification system"/>
    <property type="evidence" value="ECO:0007669"/>
    <property type="project" value="InterPro"/>
</dbReference>
<dbReference type="PANTHER" id="PTHR43289">
    <property type="entry name" value="MITOGEN-ACTIVATED PROTEIN KINASE KINASE KINASE 20-RELATED"/>
    <property type="match status" value="1"/>
</dbReference>
<dbReference type="AlphaFoldDB" id="A0A918WTP2"/>
<protein>
    <recommendedName>
        <fullName evidence="1">non-specific serine/threonine protein kinase</fullName>
        <ecNumber evidence="1">2.7.11.1</ecNumber>
    </recommendedName>
</protein>
<dbReference type="EC" id="2.7.11.1" evidence="1"/>
<dbReference type="GO" id="GO:0009036">
    <property type="term" value="F:type II site-specific deoxyribonuclease activity"/>
    <property type="evidence" value="ECO:0007669"/>
    <property type="project" value="InterPro"/>
</dbReference>
<accession>A0A918WTP2</accession>
<reference evidence="8" key="1">
    <citation type="journal article" date="2014" name="Int. J. Syst. Evol. Microbiol.">
        <title>Complete genome sequence of Corynebacterium casei LMG S-19264T (=DSM 44701T), isolated from a smear-ripened cheese.</title>
        <authorList>
            <consortium name="US DOE Joint Genome Institute (JGI-PGF)"/>
            <person name="Walter F."/>
            <person name="Albersmeier A."/>
            <person name="Kalinowski J."/>
            <person name="Ruckert C."/>
        </authorList>
    </citation>
    <scope>NUCLEOTIDE SEQUENCE</scope>
    <source>
        <strain evidence="8">JCM 4637</strain>
    </source>
</reference>
<proteinExistence type="predicted"/>
<comment type="caution">
    <text evidence="8">The sequence shown here is derived from an EMBL/GenBank/DDBJ whole genome shotgun (WGS) entry which is preliminary data.</text>
</comment>
<dbReference type="Gene3D" id="1.10.510.10">
    <property type="entry name" value="Transferase(Phosphotransferase) domain 1"/>
    <property type="match status" value="1"/>
</dbReference>
<dbReference type="EMBL" id="BMVC01000002">
    <property type="protein sequence ID" value="GHC82157.1"/>
    <property type="molecule type" value="Genomic_DNA"/>
</dbReference>
<dbReference type="SUPFAM" id="SSF56112">
    <property type="entry name" value="Protein kinase-like (PK-like)"/>
    <property type="match status" value="1"/>
</dbReference>
<name>A0A918WTP2_9ACTN</name>
<dbReference type="RefSeq" id="WP_189822238.1">
    <property type="nucleotide sequence ID" value="NZ_BMVC01000002.1"/>
</dbReference>
<evidence type="ECO:0000313" key="8">
    <source>
        <dbReference type="EMBL" id="GHC82157.1"/>
    </source>
</evidence>
<evidence type="ECO:0000256" key="3">
    <source>
        <dbReference type="ARBA" id="ARBA00022679"/>
    </source>
</evidence>
<dbReference type="GO" id="GO:0004674">
    <property type="term" value="F:protein serine/threonine kinase activity"/>
    <property type="evidence" value="ECO:0007669"/>
    <property type="project" value="UniProtKB-KW"/>
</dbReference>
<dbReference type="PROSITE" id="PS50011">
    <property type="entry name" value="PROTEIN_KINASE_DOM"/>
    <property type="match status" value="1"/>
</dbReference>
<evidence type="ECO:0000313" key="9">
    <source>
        <dbReference type="Proteomes" id="UP000638353"/>
    </source>
</evidence>
<evidence type="ECO:0000256" key="5">
    <source>
        <dbReference type="ARBA" id="ARBA00022777"/>
    </source>
</evidence>
<reference evidence="8" key="2">
    <citation type="submission" date="2020-09" db="EMBL/GenBank/DDBJ databases">
        <authorList>
            <person name="Sun Q."/>
            <person name="Ohkuma M."/>
        </authorList>
    </citation>
    <scope>NUCLEOTIDE SEQUENCE</scope>
    <source>
        <strain evidence="8">JCM 4637</strain>
    </source>
</reference>
<gene>
    <name evidence="8" type="ORF">GCM10010334_10150</name>
</gene>
<dbReference type="Pfam" id="PF00069">
    <property type="entry name" value="Pkinase"/>
    <property type="match status" value="1"/>
</dbReference>
<dbReference type="Pfam" id="PF04555">
    <property type="entry name" value="XhoI"/>
    <property type="match status" value="1"/>
</dbReference>
<feature type="domain" description="Protein kinase" evidence="7">
    <location>
        <begin position="218"/>
        <end position="470"/>
    </location>
</feature>
<dbReference type="GO" id="GO:0003677">
    <property type="term" value="F:DNA binding"/>
    <property type="evidence" value="ECO:0007669"/>
    <property type="project" value="InterPro"/>
</dbReference>
<dbReference type="SMART" id="SM00220">
    <property type="entry name" value="S_TKc"/>
    <property type="match status" value="1"/>
</dbReference>
<keyword evidence="2" id="KW-0723">Serine/threonine-protein kinase</keyword>
<dbReference type="Proteomes" id="UP000638353">
    <property type="component" value="Unassembled WGS sequence"/>
</dbReference>
<organism evidence="8 9">
    <name type="scientific">Streptomyces finlayi</name>
    <dbReference type="NCBI Taxonomy" id="67296"/>
    <lineage>
        <taxon>Bacteria</taxon>
        <taxon>Bacillati</taxon>
        <taxon>Actinomycetota</taxon>
        <taxon>Actinomycetes</taxon>
        <taxon>Kitasatosporales</taxon>
        <taxon>Streptomycetaceae</taxon>
        <taxon>Streptomyces</taxon>
    </lineage>
</organism>
<dbReference type="Gene3D" id="3.30.200.20">
    <property type="entry name" value="Phosphorylase Kinase, domain 1"/>
    <property type="match status" value="1"/>
</dbReference>